<sequence>MARWQSGYAAACKAVDVGSIPILASI</sequence>
<evidence type="ECO:0000313" key="1">
    <source>
        <dbReference type="EMBL" id="SUZ73714.1"/>
    </source>
</evidence>
<accession>A0A381Q482</accession>
<dbReference type="AlphaFoldDB" id="A0A381Q482"/>
<organism evidence="1">
    <name type="scientific">marine metagenome</name>
    <dbReference type="NCBI Taxonomy" id="408172"/>
    <lineage>
        <taxon>unclassified sequences</taxon>
        <taxon>metagenomes</taxon>
        <taxon>ecological metagenomes</taxon>
    </lineage>
</organism>
<gene>
    <name evidence="1" type="ORF">METZ01_LOCUS26568</name>
</gene>
<name>A0A381Q482_9ZZZZ</name>
<reference evidence="1" key="1">
    <citation type="submission" date="2018-05" db="EMBL/GenBank/DDBJ databases">
        <authorList>
            <person name="Lanie J.A."/>
            <person name="Ng W.-L."/>
            <person name="Kazmierczak K.M."/>
            <person name="Andrzejewski T.M."/>
            <person name="Davidsen T.M."/>
            <person name="Wayne K.J."/>
            <person name="Tettelin H."/>
            <person name="Glass J.I."/>
            <person name="Rusch D."/>
            <person name="Podicherti R."/>
            <person name="Tsui H.-C.T."/>
            <person name="Winkler M.E."/>
        </authorList>
    </citation>
    <scope>NUCLEOTIDE SEQUENCE</scope>
</reference>
<dbReference type="EMBL" id="UINC01001187">
    <property type="protein sequence ID" value="SUZ73714.1"/>
    <property type="molecule type" value="Genomic_DNA"/>
</dbReference>
<proteinExistence type="predicted"/>
<protein>
    <submittedName>
        <fullName evidence="1">Uncharacterized protein</fullName>
    </submittedName>
</protein>